<protein>
    <submittedName>
        <fullName evidence="1">Interferon gamma receptor 1</fullName>
    </submittedName>
</protein>
<proteinExistence type="predicted"/>
<reference evidence="1" key="2">
    <citation type="submission" date="2014-07" db="EMBL/GenBank/DDBJ databases">
        <authorList>
            <person name="Hull J."/>
        </authorList>
    </citation>
    <scope>NUCLEOTIDE SEQUENCE</scope>
</reference>
<accession>A0A0A9Z7P9</accession>
<gene>
    <name evidence="1" type="primary">Ifngr1_1</name>
    <name evidence="1" type="ORF">CM83_5350</name>
</gene>
<name>A0A0A9Z7P9_LYGHE</name>
<dbReference type="AlphaFoldDB" id="A0A0A9Z7P9"/>
<keyword evidence="1" id="KW-0675">Receptor</keyword>
<sequence length="139" mass="15627">IRPNAIAEALKVLNDCPAFQEADVTIDPKRIPILWNVDVFYQNEVDQNIEGNEKTDVIDIYASDFEEDDPEPVNVPIESTLLISNHNTDALVFTPGEGFTPLPLFLDTHAKALSFMKIYGGQTRSCKLSKTCKFRIIEI</sequence>
<reference evidence="1" key="1">
    <citation type="journal article" date="2014" name="PLoS ONE">
        <title>Transcriptome-Based Identification of ABC Transporters in the Western Tarnished Plant Bug Lygus hesperus.</title>
        <authorList>
            <person name="Hull J.J."/>
            <person name="Chaney K."/>
            <person name="Geib S.M."/>
            <person name="Fabrick J.A."/>
            <person name="Brent C.S."/>
            <person name="Walsh D."/>
            <person name="Lavine L.C."/>
        </authorList>
    </citation>
    <scope>NUCLEOTIDE SEQUENCE</scope>
</reference>
<evidence type="ECO:0000313" key="1">
    <source>
        <dbReference type="EMBL" id="JAG39383.1"/>
    </source>
</evidence>
<dbReference type="EMBL" id="GBHO01004221">
    <property type="protein sequence ID" value="JAG39383.1"/>
    <property type="molecule type" value="Transcribed_RNA"/>
</dbReference>
<feature type="non-terminal residue" evidence="1">
    <location>
        <position position="1"/>
    </location>
</feature>
<organism evidence="1">
    <name type="scientific">Lygus hesperus</name>
    <name type="common">Western plant bug</name>
    <dbReference type="NCBI Taxonomy" id="30085"/>
    <lineage>
        <taxon>Eukaryota</taxon>
        <taxon>Metazoa</taxon>
        <taxon>Ecdysozoa</taxon>
        <taxon>Arthropoda</taxon>
        <taxon>Hexapoda</taxon>
        <taxon>Insecta</taxon>
        <taxon>Pterygota</taxon>
        <taxon>Neoptera</taxon>
        <taxon>Paraneoptera</taxon>
        <taxon>Hemiptera</taxon>
        <taxon>Heteroptera</taxon>
        <taxon>Panheteroptera</taxon>
        <taxon>Cimicomorpha</taxon>
        <taxon>Miridae</taxon>
        <taxon>Mirini</taxon>
        <taxon>Lygus</taxon>
    </lineage>
</organism>